<dbReference type="RefSeq" id="WP_344801610.1">
    <property type="nucleotide sequence ID" value="NZ_BAABAB010000005.1"/>
</dbReference>
<feature type="region of interest" description="Disordered" evidence="1">
    <location>
        <begin position="170"/>
        <end position="198"/>
    </location>
</feature>
<feature type="transmembrane region" description="Helical" evidence="2">
    <location>
        <begin position="203"/>
        <end position="225"/>
    </location>
</feature>
<keyword evidence="2" id="KW-0812">Transmembrane</keyword>
<proteinExistence type="predicted"/>
<evidence type="ECO:0000313" key="4">
    <source>
        <dbReference type="Proteomes" id="UP001501490"/>
    </source>
</evidence>
<reference evidence="4" key="1">
    <citation type="journal article" date="2019" name="Int. J. Syst. Evol. Microbiol.">
        <title>The Global Catalogue of Microorganisms (GCM) 10K type strain sequencing project: providing services to taxonomists for standard genome sequencing and annotation.</title>
        <authorList>
            <consortium name="The Broad Institute Genomics Platform"/>
            <consortium name="The Broad Institute Genome Sequencing Center for Infectious Disease"/>
            <person name="Wu L."/>
            <person name="Ma J."/>
        </authorList>
    </citation>
    <scope>NUCLEOTIDE SEQUENCE [LARGE SCALE GENOMIC DNA]</scope>
    <source>
        <strain evidence="4">JCM 16929</strain>
    </source>
</reference>
<organism evidence="3 4">
    <name type="scientific">Microlunatus ginsengisoli</name>
    <dbReference type="NCBI Taxonomy" id="363863"/>
    <lineage>
        <taxon>Bacteria</taxon>
        <taxon>Bacillati</taxon>
        <taxon>Actinomycetota</taxon>
        <taxon>Actinomycetes</taxon>
        <taxon>Propionibacteriales</taxon>
        <taxon>Propionibacteriaceae</taxon>
        <taxon>Microlunatus</taxon>
    </lineage>
</organism>
<sequence length="242" mass="24137">MVETSRTRGGRTASALILGLLLALGGGLLGAGPAWAGGPTSVLVVDPAAGRAAALYVDDARYQALADAVGAYAAPDDSDAGAEPSSSTSPASVSDCFECEVRITWLIHDMSVWRVDRVHLTAGDGIWLQTVADASGGDVFDRPAIWQRPHDAARLRAILTAMGVVAGASAGPEGGSADPSADPSQTAESGVAGSGGSSAGPPVVGVAAGAGVLGLALGLGAALLLRRRGPRRPRADRIELIG</sequence>
<accession>A0ABP6ZEI2</accession>
<evidence type="ECO:0000313" key="3">
    <source>
        <dbReference type="EMBL" id="GAA3607110.1"/>
    </source>
</evidence>
<dbReference type="Proteomes" id="UP001501490">
    <property type="component" value="Unassembled WGS sequence"/>
</dbReference>
<keyword evidence="2" id="KW-0472">Membrane</keyword>
<feature type="compositionally biased region" description="Low complexity" evidence="1">
    <location>
        <begin position="170"/>
        <end position="181"/>
    </location>
</feature>
<gene>
    <name evidence="3" type="ORF">GCM10022236_06120</name>
</gene>
<keyword evidence="4" id="KW-1185">Reference proteome</keyword>
<protein>
    <recommendedName>
        <fullName evidence="5">MYXO-CTERM domain-containing protein</fullName>
    </recommendedName>
</protein>
<comment type="caution">
    <text evidence="3">The sequence shown here is derived from an EMBL/GenBank/DDBJ whole genome shotgun (WGS) entry which is preliminary data.</text>
</comment>
<evidence type="ECO:0008006" key="5">
    <source>
        <dbReference type="Google" id="ProtNLM"/>
    </source>
</evidence>
<name>A0ABP6ZEI2_9ACTN</name>
<keyword evidence="2" id="KW-1133">Transmembrane helix</keyword>
<evidence type="ECO:0000256" key="1">
    <source>
        <dbReference type="SAM" id="MobiDB-lite"/>
    </source>
</evidence>
<dbReference type="EMBL" id="BAABAB010000005">
    <property type="protein sequence ID" value="GAA3607110.1"/>
    <property type="molecule type" value="Genomic_DNA"/>
</dbReference>
<evidence type="ECO:0000256" key="2">
    <source>
        <dbReference type="SAM" id="Phobius"/>
    </source>
</evidence>